<feature type="chain" id="PRO_5035269469" description="Sulfotransferase domain-containing protein" evidence="3">
    <location>
        <begin position="17"/>
        <end position="288"/>
    </location>
</feature>
<organism evidence="5 6">
    <name type="scientific">Pelagomonas calceolata</name>
    <dbReference type="NCBI Taxonomy" id="35677"/>
    <lineage>
        <taxon>Eukaryota</taxon>
        <taxon>Sar</taxon>
        <taxon>Stramenopiles</taxon>
        <taxon>Ochrophyta</taxon>
        <taxon>Pelagophyceae</taxon>
        <taxon>Pelagomonadales</taxon>
        <taxon>Pelagomonadaceae</taxon>
        <taxon>Pelagomonas</taxon>
    </lineage>
</organism>
<dbReference type="OrthoDB" id="10262068at2759"/>
<proteinExistence type="inferred from homology"/>
<evidence type="ECO:0000256" key="1">
    <source>
        <dbReference type="ARBA" id="ARBA00005771"/>
    </source>
</evidence>
<dbReference type="Pfam" id="PF00685">
    <property type="entry name" value="Sulfotransfer_1"/>
    <property type="match status" value="1"/>
</dbReference>
<dbReference type="PANTHER" id="PTHR11783">
    <property type="entry name" value="SULFOTRANSFERASE SULT"/>
    <property type="match status" value="1"/>
</dbReference>
<gene>
    <name evidence="5" type="ORF">PECAL_2P10790</name>
</gene>
<name>A0A8J2SCR4_9STRA</name>
<keyword evidence="2" id="KW-0808">Transferase</keyword>
<dbReference type="EMBL" id="CAKKNE010000002">
    <property type="protein sequence ID" value="CAH0368031.1"/>
    <property type="molecule type" value="Genomic_DNA"/>
</dbReference>
<keyword evidence="6" id="KW-1185">Reference proteome</keyword>
<dbReference type="Proteomes" id="UP000789595">
    <property type="component" value="Unassembled WGS sequence"/>
</dbReference>
<reference evidence="5" key="1">
    <citation type="submission" date="2021-11" db="EMBL/GenBank/DDBJ databases">
        <authorList>
            <consortium name="Genoscope - CEA"/>
            <person name="William W."/>
        </authorList>
    </citation>
    <scope>NUCLEOTIDE SEQUENCE</scope>
</reference>
<dbReference type="InterPro" id="IPR027417">
    <property type="entry name" value="P-loop_NTPase"/>
</dbReference>
<dbReference type="Gene3D" id="3.40.50.300">
    <property type="entry name" value="P-loop containing nucleotide triphosphate hydrolases"/>
    <property type="match status" value="1"/>
</dbReference>
<evidence type="ECO:0000313" key="5">
    <source>
        <dbReference type="EMBL" id="CAH0368031.1"/>
    </source>
</evidence>
<dbReference type="GO" id="GO:0008146">
    <property type="term" value="F:sulfotransferase activity"/>
    <property type="evidence" value="ECO:0007669"/>
    <property type="project" value="InterPro"/>
</dbReference>
<evidence type="ECO:0000256" key="2">
    <source>
        <dbReference type="ARBA" id="ARBA00022679"/>
    </source>
</evidence>
<comment type="caution">
    <text evidence="5">The sequence shown here is derived from an EMBL/GenBank/DDBJ whole genome shotgun (WGS) entry which is preliminary data.</text>
</comment>
<dbReference type="SUPFAM" id="SSF52540">
    <property type="entry name" value="P-loop containing nucleoside triphosphate hydrolases"/>
    <property type="match status" value="1"/>
</dbReference>
<sequence length="288" mass="31289">MHASMRAALLLATAAADFPLLPIAPPLTTLTNLKTDPTDVFVCSWPKSGTTWMQAIVAHLVAPDRSSWKHVSEVTPFYDVAASWDGSEPSQALAQHFAKRGRRCWNTHLLWSLIPKGGRYIYVVRDPADAVVSFWHHLRNQRGAAGTYEGTLSEFAAEISEGTQPYGAWAAHVSDWAAAARDPSVLIVRYADMKRDAAAVVRRVATHLGVANVDADAIARLTSFEEMKTDAKRYAPVSVEWAPGFEFIRAGRVGDGAVLDEDARRALVEGLTESGRAVAFGDGGFGEL</sequence>
<comment type="similarity">
    <text evidence="1">Belongs to the sulfotransferase 1 family.</text>
</comment>
<feature type="signal peptide" evidence="3">
    <location>
        <begin position="1"/>
        <end position="16"/>
    </location>
</feature>
<evidence type="ECO:0000313" key="6">
    <source>
        <dbReference type="Proteomes" id="UP000789595"/>
    </source>
</evidence>
<accession>A0A8J2SCR4</accession>
<evidence type="ECO:0000259" key="4">
    <source>
        <dbReference type="Pfam" id="PF00685"/>
    </source>
</evidence>
<dbReference type="AlphaFoldDB" id="A0A8J2SCR4"/>
<keyword evidence="3" id="KW-0732">Signal</keyword>
<protein>
    <recommendedName>
        <fullName evidence="4">Sulfotransferase domain-containing protein</fullName>
    </recommendedName>
</protein>
<evidence type="ECO:0000256" key="3">
    <source>
        <dbReference type="SAM" id="SignalP"/>
    </source>
</evidence>
<dbReference type="InterPro" id="IPR000863">
    <property type="entry name" value="Sulfotransferase_dom"/>
</dbReference>
<feature type="domain" description="Sulfotransferase" evidence="4">
    <location>
        <begin position="37"/>
        <end position="255"/>
    </location>
</feature>